<gene>
    <name evidence="1" type="ORF">DLM65_07245</name>
</gene>
<comment type="caution">
    <text evidence="1">The sequence shown here is derived from an EMBL/GenBank/DDBJ whole genome shotgun (WGS) entry which is preliminary data.</text>
</comment>
<accession>A0A2W5ZDJ9</accession>
<dbReference type="Proteomes" id="UP000248724">
    <property type="component" value="Unassembled WGS sequence"/>
</dbReference>
<dbReference type="SMART" id="SM00882">
    <property type="entry name" value="CoA_trans"/>
    <property type="match status" value="1"/>
</dbReference>
<dbReference type="Gene3D" id="3.30.30.40">
    <property type="match status" value="1"/>
</dbReference>
<dbReference type="GO" id="GO:0008410">
    <property type="term" value="F:CoA-transferase activity"/>
    <property type="evidence" value="ECO:0007669"/>
    <property type="project" value="InterPro"/>
</dbReference>
<dbReference type="InterPro" id="IPR004165">
    <property type="entry name" value="CoA_trans_fam_I"/>
</dbReference>
<organism evidence="1 2">
    <name type="scientific">Candidatus Aeolococcus gillhamiae</name>
    <dbReference type="NCBI Taxonomy" id="3127015"/>
    <lineage>
        <taxon>Bacteria</taxon>
        <taxon>Bacillati</taxon>
        <taxon>Candidatus Dormiibacterota</taxon>
        <taxon>Candidatus Dormibacteria</taxon>
        <taxon>Candidatus Aeolococcales</taxon>
        <taxon>Candidatus Aeolococcaceae</taxon>
        <taxon>Candidatus Aeolococcus</taxon>
    </lineage>
</organism>
<proteinExistence type="predicted"/>
<dbReference type="Gene3D" id="3.40.1080.10">
    <property type="entry name" value="Glutaconate Coenzyme A-transferase"/>
    <property type="match status" value="1"/>
</dbReference>
<keyword evidence="1" id="KW-0808">Transferase</keyword>
<sequence length="259" mass="28779">WGSRRKPMSIVRAIARSALRDLTLVSFAGPDLGLLCATGKVRRAVYPFVSLDSIALEPHFRAARQAGQIDDEPWDEGMFLLGLQAAAWRVPFLPTRVGLGSDLLTLNPRLGMVTSPFVDGLDLVAVPALRLDAAICHLSRSDDRGNASFLGPDLYFDDLFLRAAPTRRFISVERVLPTEDLLREAGTELRLRVARMMVDGVVERPGGALFTSCVPDYERHEDLQRHYAAAAKSPEAWETFRDSWVDVTEEEFQSQLATP</sequence>
<dbReference type="InterPro" id="IPR037171">
    <property type="entry name" value="NagB/RpiA_transferase-like"/>
</dbReference>
<protein>
    <submittedName>
        <fullName evidence="1">Acyl CoA--acetate/3-ketoacid CoA transferase subunit alpha</fullName>
    </submittedName>
</protein>
<evidence type="ECO:0000313" key="2">
    <source>
        <dbReference type="Proteomes" id="UP000248724"/>
    </source>
</evidence>
<reference evidence="1 2" key="1">
    <citation type="journal article" date="2017" name="Nature">
        <title>Atmospheric trace gases support primary production in Antarctic desert surface soil.</title>
        <authorList>
            <person name="Ji M."/>
            <person name="Greening C."/>
            <person name="Vanwonterghem I."/>
            <person name="Carere C.R."/>
            <person name="Bay S.K."/>
            <person name="Steen J.A."/>
            <person name="Montgomery K."/>
            <person name="Lines T."/>
            <person name="Beardall J."/>
            <person name="van Dorst J."/>
            <person name="Snape I."/>
            <person name="Stott M.B."/>
            <person name="Hugenholtz P."/>
            <person name="Ferrari B.C."/>
        </authorList>
    </citation>
    <scope>NUCLEOTIDE SEQUENCE [LARGE SCALE GENOMIC DNA]</scope>
    <source>
        <strain evidence="1">RRmetagenome_bin12</strain>
    </source>
</reference>
<evidence type="ECO:0000313" key="1">
    <source>
        <dbReference type="EMBL" id="PZR80876.1"/>
    </source>
</evidence>
<dbReference type="AlphaFoldDB" id="A0A2W5ZDJ9"/>
<feature type="non-terminal residue" evidence="1">
    <location>
        <position position="1"/>
    </location>
</feature>
<dbReference type="SUPFAM" id="SSF100950">
    <property type="entry name" value="NagB/RpiA/CoA transferase-like"/>
    <property type="match status" value="1"/>
</dbReference>
<dbReference type="EMBL" id="QHBU01000131">
    <property type="protein sequence ID" value="PZR80876.1"/>
    <property type="molecule type" value="Genomic_DNA"/>
</dbReference>
<dbReference type="Pfam" id="PF01144">
    <property type="entry name" value="CoA_trans"/>
    <property type="match status" value="1"/>
</dbReference>
<name>A0A2W5ZDJ9_9BACT</name>